<proteinExistence type="predicted"/>
<evidence type="ECO:0000313" key="2">
    <source>
        <dbReference type="Proteomes" id="UP000828390"/>
    </source>
</evidence>
<sequence>MAGMDNSDYPDKSSISGTEGSHYAALVVFQDATVNRPLSIPQCPIQESAVHILF</sequence>
<reference evidence="1" key="1">
    <citation type="journal article" date="2019" name="bioRxiv">
        <title>The Genome of the Zebra Mussel, Dreissena polymorpha: A Resource for Invasive Species Research.</title>
        <authorList>
            <person name="McCartney M.A."/>
            <person name="Auch B."/>
            <person name="Kono T."/>
            <person name="Mallez S."/>
            <person name="Zhang Y."/>
            <person name="Obille A."/>
            <person name="Becker A."/>
            <person name="Abrahante J.E."/>
            <person name="Garbe J."/>
            <person name="Badalamenti J.P."/>
            <person name="Herman A."/>
            <person name="Mangelson H."/>
            <person name="Liachko I."/>
            <person name="Sullivan S."/>
            <person name="Sone E.D."/>
            <person name="Koren S."/>
            <person name="Silverstein K.A.T."/>
            <person name="Beckman K.B."/>
            <person name="Gohl D.M."/>
        </authorList>
    </citation>
    <scope>NUCLEOTIDE SEQUENCE</scope>
    <source>
        <strain evidence="1">Duluth1</strain>
        <tissue evidence="1">Whole animal</tissue>
    </source>
</reference>
<organism evidence="1 2">
    <name type="scientific">Dreissena polymorpha</name>
    <name type="common">Zebra mussel</name>
    <name type="synonym">Mytilus polymorpha</name>
    <dbReference type="NCBI Taxonomy" id="45954"/>
    <lineage>
        <taxon>Eukaryota</taxon>
        <taxon>Metazoa</taxon>
        <taxon>Spiralia</taxon>
        <taxon>Lophotrochozoa</taxon>
        <taxon>Mollusca</taxon>
        <taxon>Bivalvia</taxon>
        <taxon>Autobranchia</taxon>
        <taxon>Heteroconchia</taxon>
        <taxon>Euheterodonta</taxon>
        <taxon>Imparidentia</taxon>
        <taxon>Neoheterodontei</taxon>
        <taxon>Myida</taxon>
        <taxon>Dreissenoidea</taxon>
        <taxon>Dreissenidae</taxon>
        <taxon>Dreissena</taxon>
    </lineage>
</organism>
<name>A0A9D4HI94_DREPO</name>
<keyword evidence="2" id="KW-1185">Reference proteome</keyword>
<comment type="caution">
    <text evidence="1">The sequence shown here is derived from an EMBL/GenBank/DDBJ whole genome shotgun (WGS) entry which is preliminary data.</text>
</comment>
<reference evidence="1" key="2">
    <citation type="submission" date="2020-11" db="EMBL/GenBank/DDBJ databases">
        <authorList>
            <person name="McCartney M.A."/>
            <person name="Auch B."/>
            <person name="Kono T."/>
            <person name="Mallez S."/>
            <person name="Becker A."/>
            <person name="Gohl D.M."/>
            <person name="Silverstein K.A.T."/>
            <person name="Koren S."/>
            <person name="Bechman K.B."/>
            <person name="Herman A."/>
            <person name="Abrahante J.E."/>
            <person name="Garbe J."/>
        </authorList>
    </citation>
    <scope>NUCLEOTIDE SEQUENCE</scope>
    <source>
        <strain evidence="1">Duluth1</strain>
        <tissue evidence="1">Whole animal</tissue>
    </source>
</reference>
<dbReference type="Proteomes" id="UP000828390">
    <property type="component" value="Unassembled WGS sequence"/>
</dbReference>
<evidence type="ECO:0000313" key="1">
    <source>
        <dbReference type="EMBL" id="KAH3717696.1"/>
    </source>
</evidence>
<gene>
    <name evidence="1" type="ORF">DPMN_060491</name>
</gene>
<dbReference type="AlphaFoldDB" id="A0A9D4HI94"/>
<dbReference type="EMBL" id="JAIWYP010000013">
    <property type="protein sequence ID" value="KAH3717696.1"/>
    <property type="molecule type" value="Genomic_DNA"/>
</dbReference>
<protein>
    <submittedName>
        <fullName evidence="1">Uncharacterized protein</fullName>
    </submittedName>
</protein>
<accession>A0A9D4HI94</accession>